<dbReference type="SUPFAM" id="SSF64182">
    <property type="entry name" value="DHH phosphoesterases"/>
    <property type="match status" value="1"/>
</dbReference>
<evidence type="ECO:0000313" key="4">
    <source>
        <dbReference type="Proteomes" id="UP000886786"/>
    </source>
</evidence>
<dbReference type="PANTHER" id="PTHR42146">
    <property type="entry name" value="3',5'-CYCLIC-NUCLEOTIDE PHOSPHODIESTERASE"/>
    <property type="match status" value="1"/>
</dbReference>
<sequence>MLDKKIFLISHIADPDGLTAVILGKLVFKNFEYALANVDEVDENVKKVIENPNYDEIHVVDLNITEQYAEEINNSKYKNKIKIFDHHISNIGLNKYPFINVIDEKNGHKECGTSIYYNYLNSLIKNEYLQRNSTKELVERVRLLDTWEWEKVGRPEAKDLDIIFSMYGREGYVKKYLRFIKTHEEFSYTAFDKKLIKIENEKIQRYLEQKEKEMMKIKLDGNLVGLVYAERYRSELGNYLIRKYDELSYIVLINISRGISYRGKDRADLSVISKKRGGGGHKNAAGSPLPKDLLKNITELIFEKVEWENDNQ</sequence>
<dbReference type="Pfam" id="PF01368">
    <property type="entry name" value="DHH"/>
    <property type="match status" value="1"/>
</dbReference>
<keyword evidence="1" id="KW-0175">Coiled coil</keyword>
<dbReference type="PANTHER" id="PTHR42146:SF1">
    <property type="entry name" value="OLIGORIBONUCLEASE NRNB"/>
    <property type="match status" value="1"/>
</dbReference>
<dbReference type="InterPro" id="IPR038763">
    <property type="entry name" value="DHH_sf"/>
</dbReference>
<dbReference type="EMBL" id="DVFV01000065">
    <property type="protein sequence ID" value="HIQ90662.1"/>
    <property type="molecule type" value="Genomic_DNA"/>
</dbReference>
<organism evidence="3 4">
    <name type="scientific">Candidatus Coprosoma intestinipullorum</name>
    <dbReference type="NCBI Taxonomy" id="2840752"/>
    <lineage>
        <taxon>Bacteria</taxon>
        <taxon>Bacillati</taxon>
        <taxon>Bacillota</taxon>
        <taxon>Bacillota incertae sedis</taxon>
        <taxon>Candidatus Coprosoma</taxon>
    </lineage>
</organism>
<dbReference type="Gene3D" id="3.10.310.30">
    <property type="match status" value="1"/>
</dbReference>
<protein>
    <recommendedName>
        <fullName evidence="2">DDH domain-containing protein</fullName>
    </recommendedName>
</protein>
<dbReference type="InterPro" id="IPR052968">
    <property type="entry name" value="Nucleotide_metab_enz"/>
</dbReference>
<name>A0A9D1CYE2_9FIRM</name>
<feature type="coiled-coil region" evidence="1">
    <location>
        <begin position="193"/>
        <end position="220"/>
    </location>
</feature>
<reference evidence="3" key="2">
    <citation type="journal article" date="2021" name="PeerJ">
        <title>Extensive microbial diversity within the chicken gut microbiome revealed by metagenomics and culture.</title>
        <authorList>
            <person name="Gilroy R."/>
            <person name="Ravi A."/>
            <person name="Getino M."/>
            <person name="Pursley I."/>
            <person name="Horton D.L."/>
            <person name="Alikhan N.F."/>
            <person name="Baker D."/>
            <person name="Gharbi K."/>
            <person name="Hall N."/>
            <person name="Watson M."/>
            <person name="Adriaenssens E.M."/>
            <person name="Foster-Nyarko E."/>
            <person name="Jarju S."/>
            <person name="Secka A."/>
            <person name="Antonio M."/>
            <person name="Oren A."/>
            <person name="Chaudhuri R.R."/>
            <person name="La Ragione R."/>
            <person name="Hildebrand F."/>
            <person name="Pallen M.J."/>
        </authorList>
    </citation>
    <scope>NUCLEOTIDE SEQUENCE</scope>
    <source>
        <strain evidence="3">CHK147-3167</strain>
    </source>
</reference>
<proteinExistence type="predicted"/>
<evidence type="ECO:0000259" key="2">
    <source>
        <dbReference type="Pfam" id="PF01368"/>
    </source>
</evidence>
<feature type="domain" description="DDH" evidence="2">
    <location>
        <begin position="5"/>
        <end position="126"/>
    </location>
</feature>
<evidence type="ECO:0000313" key="3">
    <source>
        <dbReference type="EMBL" id="HIQ90662.1"/>
    </source>
</evidence>
<evidence type="ECO:0000256" key="1">
    <source>
        <dbReference type="SAM" id="Coils"/>
    </source>
</evidence>
<comment type="caution">
    <text evidence="3">The sequence shown here is derived from an EMBL/GenBank/DDBJ whole genome shotgun (WGS) entry which is preliminary data.</text>
</comment>
<dbReference type="Proteomes" id="UP000886786">
    <property type="component" value="Unassembled WGS sequence"/>
</dbReference>
<gene>
    <name evidence="3" type="ORF">IAB27_03425</name>
</gene>
<dbReference type="AlphaFoldDB" id="A0A9D1CYE2"/>
<dbReference type="InterPro" id="IPR001667">
    <property type="entry name" value="DDH_dom"/>
</dbReference>
<accession>A0A9D1CYE2</accession>
<reference evidence="3" key="1">
    <citation type="submission" date="2020-10" db="EMBL/GenBank/DDBJ databases">
        <authorList>
            <person name="Gilroy R."/>
        </authorList>
    </citation>
    <scope>NUCLEOTIDE SEQUENCE</scope>
    <source>
        <strain evidence="3">CHK147-3167</strain>
    </source>
</reference>